<sequence length="107" mass="11692">MAPSDPSPKGPARTQQQIEADMAAARERLTASVETLIDRVHPQRIKQRQIANVKQLAHTELENAKAQVVDENGLRTGRLVILGAAVAGFVTFVLIIRKIRSGGKKKD</sequence>
<keyword evidence="3" id="KW-1185">Reference proteome</keyword>
<gene>
    <name evidence="2" type="ORF">JOE57_002741</name>
</gene>
<organism evidence="2 3">
    <name type="scientific">Microlunatus panaciterrae</name>
    <dbReference type="NCBI Taxonomy" id="400768"/>
    <lineage>
        <taxon>Bacteria</taxon>
        <taxon>Bacillati</taxon>
        <taxon>Actinomycetota</taxon>
        <taxon>Actinomycetes</taxon>
        <taxon>Propionibacteriales</taxon>
        <taxon>Propionibacteriaceae</taxon>
        <taxon>Microlunatus</taxon>
    </lineage>
</organism>
<keyword evidence="1" id="KW-0812">Transmembrane</keyword>
<proteinExistence type="predicted"/>
<accession>A0ABS2RLE1</accession>
<evidence type="ECO:0000256" key="1">
    <source>
        <dbReference type="SAM" id="Phobius"/>
    </source>
</evidence>
<evidence type="ECO:0000313" key="2">
    <source>
        <dbReference type="EMBL" id="MBM7799820.1"/>
    </source>
</evidence>
<evidence type="ECO:0008006" key="4">
    <source>
        <dbReference type="Google" id="ProtNLM"/>
    </source>
</evidence>
<dbReference type="EMBL" id="JAFBCF010000001">
    <property type="protein sequence ID" value="MBM7799820.1"/>
    <property type="molecule type" value="Genomic_DNA"/>
</dbReference>
<feature type="transmembrane region" description="Helical" evidence="1">
    <location>
        <begin position="79"/>
        <end position="96"/>
    </location>
</feature>
<protein>
    <recommendedName>
        <fullName evidence="4">DUF3618 domain-containing protein</fullName>
    </recommendedName>
</protein>
<name>A0ABS2RLE1_9ACTN</name>
<keyword evidence="1" id="KW-1133">Transmembrane helix</keyword>
<dbReference type="InterPro" id="IPR022062">
    <property type="entry name" value="DUF3618"/>
</dbReference>
<reference evidence="2 3" key="1">
    <citation type="submission" date="2021-01" db="EMBL/GenBank/DDBJ databases">
        <title>Sequencing the genomes of 1000 actinobacteria strains.</title>
        <authorList>
            <person name="Klenk H.-P."/>
        </authorList>
    </citation>
    <scope>NUCLEOTIDE SEQUENCE [LARGE SCALE GENOMIC DNA]</scope>
    <source>
        <strain evidence="2 3">DSM 18662</strain>
    </source>
</reference>
<evidence type="ECO:0000313" key="3">
    <source>
        <dbReference type="Proteomes" id="UP000704762"/>
    </source>
</evidence>
<keyword evidence="1" id="KW-0472">Membrane</keyword>
<dbReference type="Proteomes" id="UP000704762">
    <property type="component" value="Unassembled WGS sequence"/>
</dbReference>
<dbReference type="Pfam" id="PF12277">
    <property type="entry name" value="DUF3618"/>
    <property type="match status" value="1"/>
</dbReference>
<dbReference type="RefSeq" id="WP_338041313.1">
    <property type="nucleotide sequence ID" value="NZ_BAAAQP010000003.1"/>
</dbReference>
<comment type="caution">
    <text evidence="2">The sequence shown here is derived from an EMBL/GenBank/DDBJ whole genome shotgun (WGS) entry which is preliminary data.</text>
</comment>